<protein>
    <submittedName>
        <fullName evidence="1">Uncharacterized protein</fullName>
    </submittedName>
</protein>
<evidence type="ECO:0000313" key="1">
    <source>
        <dbReference type="EMBL" id="KIK77111.1"/>
    </source>
</evidence>
<proteinExistence type="predicted"/>
<dbReference type="OrthoDB" id="2678504at2759"/>
<reference evidence="2" key="2">
    <citation type="submission" date="2015-01" db="EMBL/GenBank/DDBJ databases">
        <title>Evolutionary Origins and Diversification of the Mycorrhizal Mutualists.</title>
        <authorList>
            <consortium name="DOE Joint Genome Institute"/>
            <consortium name="Mycorrhizal Genomics Consortium"/>
            <person name="Kohler A."/>
            <person name="Kuo A."/>
            <person name="Nagy L.G."/>
            <person name="Floudas D."/>
            <person name="Copeland A."/>
            <person name="Barry K.W."/>
            <person name="Cichocki N."/>
            <person name="Veneault-Fourrey C."/>
            <person name="LaButti K."/>
            <person name="Lindquist E.A."/>
            <person name="Lipzen A."/>
            <person name="Lundell T."/>
            <person name="Morin E."/>
            <person name="Murat C."/>
            <person name="Riley R."/>
            <person name="Ohm R."/>
            <person name="Sun H."/>
            <person name="Tunlid A."/>
            <person name="Henrissat B."/>
            <person name="Grigoriev I.V."/>
            <person name="Hibbett D.S."/>
            <person name="Martin F."/>
        </authorList>
    </citation>
    <scope>NUCLEOTIDE SEQUENCE [LARGE SCALE GENOMIC DNA]</scope>
    <source>
        <strain evidence="2">Ve08.2h10</strain>
    </source>
</reference>
<dbReference type="InParanoid" id="A0A0D0D0M8"/>
<dbReference type="Proteomes" id="UP000054538">
    <property type="component" value="Unassembled WGS sequence"/>
</dbReference>
<name>A0A0D0D0M8_9AGAM</name>
<organism evidence="1 2">
    <name type="scientific">Paxillus rubicundulus Ve08.2h10</name>
    <dbReference type="NCBI Taxonomy" id="930991"/>
    <lineage>
        <taxon>Eukaryota</taxon>
        <taxon>Fungi</taxon>
        <taxon>Dikarya</taxon>
        <taxon>Basidiomycota</taxon>
        <taxon>Agaricomycotina</taxon>
        <taxon>Agaricomycetes</taxon>
        <taxon>Agaricomycetidae</taxon>
        <taxon>Boletales</taxon>
        <taxon>Paxilineae</taxon>
        <taxon>Paxillaceae</taxon>
        <taxon>Paxillus</taxon>
    </lineage>
</organism>
<keyword evidence="2" id="KW-1185">Reference proteome</keyword>
<sequence length="120" mass="13334">MDATSTNSVLNATTKTIVDLLWGEVQEGKWEMAIRRMHNAMHGACAVIQHADVIPGIVIAVEQLLHPENVGWPDWMGMIGWTHKSVACHAWAWQGSIVHTEYESGDSSTNKNEGLQQLEE</sequence>
<dbReference type="HOGENOM" id="CLU_122965_0_0_1"/>
<accession>A0A0D0D0M8</accession>
<dbReference type="AlphaFoldDB" id="A0A0D0D0M8"/>
<dbReference type="EMBL" id="KN827133">
    <property type="protein sequence ID" value="KIK77111.1"/>
    <property type="molecule type" value="Genomic_DNA"/>
</dbReference>
<evidence type="ECO:0000313" key="2">
    <source>
        <dbReference type="Proteomes" id="UP000054538"/>
    </source>
</evidence>
<reference evidence="1 2" key="1">
    <citation type="submission" date="2014-04" db="EMBL/GenBank/DDBJ databases">
        <authorList>
            <consortium name="DOE Joint Genome Institute"/>
            <person name="Kuo A."/>
            <person name="Kohler A."/>
            <person name="Jargeat P."/>
            <person name="Nagy L.G."/>
            <person name="Floudas D."/>
            <person name="Copeland A."/>
            <person name="Barry K.W."/>
            <person name="Cichocki N."/>
            <person name="Veneault-Fourrey C."/>
            <person name="LaButti K."/>
            <person name="Lindquist E.A."/>
            <person name="Lipzen A."/>
            <person name="Lundell T."/>
            <person name="Morin E."/>
            <person name="Murat C."/>
            <person name="Sun H."/>
            <person name="Tunlid A."/>
            <person name="Henrissat B."/>
            <person name="Grigoriev I.V."/>
            <person name="Hibbett D.S."/>
            <person name="Martin F."/>
            <person name="Nordberg H.P."/>
            <person name="Cantor M.N."/>
            <person name="Hua S.X."/>
        </authorList>
    </citation>
    <scope>NUCLEOTIDE SEQUENCE [LARGE SCALE GENOMIC DNA]</scope>
    <source>
        <strain evidence="1 2">Ve08.2h10</strain>
    </source>
</reference>
<gene>
    <name evidence="1" type="ORF">PAXRUDRAFT_167782</name>
</gene>